<reference evidence="2 3" key="1">
    <citation type="journal article" date="2020" name="Cell">
        <title>Large-Scale Comparative Analyses of Tick Genomes Elucidate Their Genetic Diversity and Vector Capacities.</title>
        <authorList>
            <consortium name="Tick Genome and Microbiome Consortium (TIGMIC)"/>
            <person name="Jia N."/>
            <person name="Wang J."/>
            <person name="Shi W."/>
            <person name="Du L."/>
            <person name="Sun Y."/>
            <person name="Zhan W."/>
            <person name="Jiang J.F."/>
            <person name="Wang Q."/>
            <person name="Zhang B."/>
            <person name="Ji P."/>
            <person name="Bell-Sakyi L."/>
            <person name="Cui X.M."/>
            <person name="Yuan T.T."/>
            <person name="Jiang B.G."/>
            <person name="Yang W.F."/>
            <person name="Lam T.T."/>
            <person name="Chang Q.C."/>
            <person name="Ding S.J."/>
            <person name="Wang X.J."/>
            <person name="Zhu J.G."/>
            <person name="Ruan X.D."/>
            <person name="Zhao L."/>
            <person name="Wei J.T."/>
            <person name="Ye R.Z."/>
            <person name="Que T.C."/>
            <person name="Du C.H."/>
            <person name="Zhou Y.H."/>
            <person name="Cheng J.X."/>
            <person name="Dai P.F."/>
            <person name="Guo W.B."/>
            <person name="Han X.H."/>
            <person name="Huang E.J."/>
            <person name="Li L.F."/>
            <person name="Wei W."/>
            <person name="Gao Y.C."/>
            <person name="Liu J.Z."/>
            <person name="Shao H.Z."/>
            <person name="Wang X."/>
            <person name="Wang C.C."/>
            <person name="Yang T.C."/>
            <person name="Huo Q.B."/>
            <person name="Li W."/>
            <person name="Chen H.Y."/>
            <person name="Chen S.E."/>
            <person name="Zhou L.G."/>
            <person name="Ni X.B."/>
            <person name="Tian J.H."/>
            <person name="Sheng Y."/>
            <person name="Liu T."/>
            <person name="Pan Y.S."/>
            <person name="Xia L.Y."/>
            <person name="Li J."/>
            <person name="Zhao F."/>
            <person name="Cao W.C."/>
        </authorList>
    </citation>
    <scope>NUCLEOTIDE SEQUENCE [LARGE SCALE GENOMIC DNA]</scope>
    <source>
        <strain evidence="2">HaeL-2018</strain>
    </source>
</reference>
<proteinExistence type="predicted"/>
<evidence type="ECO:0000313" key="3">
    <source>
        <dbReference type="Proteomes" id="UP000821853"/>
    </source>
</evidence>
<accession>A0A9J6GR37</accession>
<dbReference type="EMBL" id="JABSTR010000008">
    <property type="protein sequence ID" value="KAH9377152.1"/>
    <property type="molecule type" value="Genomic_DNA"/>
</dbReference>
<organism evidence="2 3">
    <name type="scientific">Haemaphysalis longicornis</name>
    <name type="common">Bush tick</name>
    <dbReference type="NCBI Taxonomy" id="44386"/>
    <lineage>
        <taxon>Eukaryota</taxon>
        <taxon>Metazoa</taxon>
        <taxon>Ecdysozoa</taxon>
        <taxon>Arthropoda</taxon>
        <taxon>Chelicerata</taxon>
        <taxon>Arachnida</taxon>
        <taxon>Acari</taxon>
        <taxon>Parasitiformes</taxon>
        <taxon>Ixodida</taxon>
        <taxon>Ixodoidea</taxon>
        <taxon>Ixodidae</taxon>
        <taxon>Haemaphysalinae</taxon>
        <taxon>Haemaphysalis</taxon>
    </lineage>
</organism>
<dbReference type="VEuPathDB" id="VectorBase:HLOH_045884"/>
<feature type="domain" description="Endonuclease/exonuclease/phosphatase" evidence="1">
    <location>
        <begin position="1"/>
        <end position="81"/>
    </location>
</feature>
<evidence type="ECO:0000259" key="1">
    <source>
        <dbReference type="Pfam" id="PF14529"/>
    </source>
</evidence>
<protein>
    <recommendedName>
        <fullName evidence="1">Endonuclease/exonuclease/phosphatase domain-containing protein</fullName>
    </recommendedName>
</protein>
<gene>
    <name evidence="2" type="ORF">HPB48_003140</name>
</gene>
<dbReference type="OrthoDB" id="6515678at2759"/>
<dbReference type="InterPro" id="IPR036691">
    <property type="entry name" value="Endo/exonu/phosph_ase_sf"/>
</dbReference>
<dbReference type="AlphaFoldDB" id="A0A9J6GR37"/>
<dbReference type="Proteomes" id="UP000821853">
    <property type="component" value="Unassembled WGS sequence"/>
</dbReference>
<sequence length="89" mass="10056">MGDFNAPHLAWGYTRPTKKADTLWDTTQQLNLTILMDPDHPMRGGNSVQRDATPDLTTVKNVCYAQRTNTLEDFGNDHYRVETPLIAGH</sequence>
<name>A0A9J6GR37_HAELO</name>
<dbReference type="Gene3D" id="3.60.10.10">
    <property type="entry name" value="Endonuclease/exonuclease/phosphatase"/>
    <property type="match status" value="1"/>
</dbReference>
<dbReference type="SUPFAM" id="SSF56219">
    <property type="entry name" value="DNase I-like"/>
    <property type="match status" value="1"/>
</dbReference>
<evidence type="ECO:0000313" key="2">
    <source>
        <dbReference type="EMBL" id="KAH9377152.1"/>
    </source>
</evidence>
<dbReference type="GO" id="GO:0003824">
    <property type="term" value="F:catalytic activity"/>
    <property type="evidence" value="ECO:0007669"/>
    <property type="project" value="InterPro"/>
</dbReference>
<keyword evidence="3" id="KW-1185">Reference proteome</keyword>
<dbReference type="Pfam" id="PF14529">
    <property type="entry name" value="Exo_endo_phos_2"/>
    <property type="match status" value="1"/>
</dbReference>
<comment type="caution">
    <text evidence="2">The sequence shown here is derived from an EMBL/GenBank/DDBJ whole genome shotgun (WGS) entry which is preliminary data.</text>
</comment>
<dbReference type="InterPro" id="IPR005135">
    <property type="entry name" value="Endo/exonuclease/phosphatase"/>
</dbReference>